<sequence length="82" mass="9250">MDLDAFDATELIHSVWELRQTALQLGESSGTKFLCPHCEQMKPFAGDDALGYYNNACGLVLVCNDCLLDFHIRRGVERVKQM</sequence>
<dbReference type="EMBL" id="VGLS01000497">
    <property type="protein sequence ID" value="MBM3225155.1"/>
    <property type="molecule type" value="Genomic_DNA"/>
</dbReference>
<protein>
    <submittedName>
        <fullName evidence="1">Uncharacterized protein</fullName>
    </submittedName>
</protein>
<evidence type="ECO:0000313" key="2">
    <source>
        <dbReference type="Proteomes" id="UP000712673"/>
    </source>
</evidence>
<proteinExistence type="predicted"/>
<gene>
    <name evidence="1" type="ORF">FJZ47_15325</name>
</gene>
<organism evidence="1 2">
    <name type="scientific">Tectimicrobiota bacterium</name>
    <dbReference type="NCBI Taxonomy" id="2528274"/>
    <lineage>
        <taxon>Bacteria</taxon>
        <taxon>Pseudomonadati</taxon>
        <taxon>Nitrospinota/Tectimicrobiota group</taxon>
        <taxon>Candidatus Tectimicrobiota</taxon>
    </lineage>
</organism>
<reference evidence="1" key="1">
    <citation type="submission" date="2019-03" db="EMBL/GenBank/DDBJ databases">
        <title>Lake Tanganyika Metagenome-Assembled Genomes (MAGs).</title>
        <authorList>
            <person name="Tran P."/>
        </authorList>
    </citation>
    <scope>NUCLEOTIDE SEQUENCE</scope>
    <source>
        <strain evidence="1">K_DeepCast_65m_m2_066</strain>
    </source>
</reference>
<dbReference type="Proteomes" id="UP000712673">
    <property type="component" value="Unassembled WGS sequence"/>
</dbReference>
<comment type="caution">
    <text evidence="1">The sequence shown here is derived from an EMBL/GenBank/DDBJ whole genome shotgun (WGS) entry which is preliminary data.</text>
</comment>
<name>A0A937W3N1_UNCTE</name>
<evidence type="ECO:0000313" key="1">
    <source>
        <dbReference type="EMBL" id="MBM3225155.1"/>
    </source>
</evidence>
<accession>A0A937W3N1</accession>
<dbReference type="AlphaFoldDB" id="A0A937W3N1"/>